<accession>A0AAV5M0K1</accession>
<protein>
    <submittedName>
        <fullName evidence="1">Uncharacterized protein</fullName>
    </submittedName>
</protein>
<evidence type="ECO:0000313" key="2">
    <source>
        <dbReference type="Proteomes" id="UP001054252"/>
    </source>
</evidence>
<gene>
    <name evidence="1" type="ORF">SLEP1_g49661</name>
</gene>
<reference evidence="1 2" key="1">
    <citation type="journal article" date="2021" name="Commun. Biol.">
        <title>The genome of Shorea leprosula (Dipterocarpaceae) highlights the ecological relevance of drought in aseasonal tropical rainforests.</title>
        <authorList>
            <person name="Ng K.K.S."/>
            <person name="Kobayashi M.J."/>
            <person name="Fawcett J.A."/>
            <person name="Hatakeyama M."/>
            <person name="Paape T."/>
            <person name="Ng C.H."/>
            <person name="Ang C.C."/>
            <person name="Tnah L.H."/>
            <person name="Lee C.T."/>
            <person name="Nishiyama T."/>
            <person name="Sese J."/>
            <person name="O'Brien M.J."/>
            <person name="Copetti D."/>
            <person name="Mohd Noor M.I."/>
            <person name="Ong R.C."/>
            <person name="Putra M."/>
            <person name="Sireger I.Z."/>
            <person name="Indrioko S."/>
            <person name="Kosugi Y."/>
            <person name="Izuno A."/>
            <person name="Isagi Y."/>
            <person name="Lee S.L."/>
            <person name="Shimizu K.K."/>
        </authorList>
    </citation>
    <scope>NUCLEOTIDE SEQUENCE [LARGE SCALE GENOMIC DNA]</scope>
    <source>
        <tissue evidence="1">Leaf</tissue>
    </source>
</reference>
<dbReference type="AlphaFoldDB" id="A0AAV5M0K1"/>
<keyword evidence="2" id="KW-1185">Reference proteome</keyword>
<sequence length="38" mass="4442">MVLANLWKLQYCSRREHCSHITVHTPRGSLNDDFSVNL</sequence>
<organism evidence="1 2">
    <name type="scientific">Rubroshorea leprosula</name>
    <dbReference type="NCBI Taxonomy" id="152421"/>
    <lineage>
        <taxon>Eukaryota</taxon>
        <taxon>Viridiplantae</taxon>
        <taxon>Streptophyta</taxon>
        <taxon>Embryophyta</taxon>
        <taxon>Tracheophyta</taxon>
        <taxon>Spermatophyta</taxon>
        <taxon>Magnoliopsida</taxon>
        <taxon>eudicotyledons</taxon>
        <taxon>Gunneridae</taxon>
        <taxon>Pentapetalae</taxon>
        <taxon>rosids</taxon>
        <taxon>malvids</taxon>
        <taxon>Malvales</taxon>
        <taxon>Dipterocarpaceae</taxon>
        <taxon>Rubroshorea</taxon>
    </lineage>
</organism>
<dbReference type="EMBL" id="BPVZ01000156">
    <property type="protein sequence ID" value="GKV42232.1"/>
    <property type="molecule type" value="Genomic_DNA"/>
</dbReference>
<dbReference type="Proteomes" id="UP001054252">
    <property type="component" value="Unassembled WGS sequence"/>
</dbReference>
<comment type="caution">
    <text evidence="1">The sequence shown here is derived from an EMBL/GenBank/DDBJ whole genome shotgun (WGS) entry which is preliminary data.</text>
</comment>
<proteinExistence type="predicted"/>
<name>A0AAV5M0K1_9ROSI</name>
<evidence type="ECO:0000313" key="1">
    <source>
        <dbReference type="EMBL" id="GKV42232.1"/>
    </source>
</evidence>